<feature type="short sequence motif" description="'KMSKS' region" evidence="8">
    <location>
        <begin position="194"/>
        <end position="198"/>
    </location>
</feature>
<dbReference type="PANTHER" id="PTHR43766:SF1">
    <property type="entry name" value="TRYPTOPHAN--TRNA LIGASE, MITOCHONDRIAL"/>
    <property type="match status" value="1"/>
</dbReference>
<sequence length="331" mass="36331">MIFSAVQPSGGSLHLGNYLGAVKKWVALQDAGKCVFCIVDMHALTSGSAETLSIRANTLSLLASYIACGIDPAKAVVFLQSSVPEHAELCWILGCLTPMGWLNRMTQFKDKSRSDSYRANLGLYSYPVLMAADILLYKADLVPVGNDQKQHLELAQSIARTFNTIYGVDFFCIPEAMPFDSAARIMSLKTGTKKMSKSDPSDFSRINLSDDNDVIALKIKKATTDSATGFCYEGLNQRPEVNNLVNIFAALSDSEPREVCVRFTNSSNKDFKDALTELLIERISPIRTKTRELLDDPGYLNSILSSGNEQARSIAGKNLREVKEIIGLHSV</sequence>
<organism evidence="10 12">
    <name type="scientific">Anaplasma phagocytophilum</name>
    <name type="common">Ehrlichia phagocytophila</name>
    <dbReference type="NCBI Taxonomy" id="948"/>
    <lineage>
        <taxon>Bacteria</taxon>
        <taxon>Pseudomonadati</taxon>
        <taxon>Pseudomonadota</taxon>
        <taxon>Alphaproteobacteria</taxon>
        <taxon>Rickettsiales</taxon>
        <taxon>Anaplasmataceae</taxon>
        <taxon>Anaplasma</taxon>
        <taxon>phagocytophilum group</taxon>
    </lineage>
</organism>
<feature type="binding site" evidence="8">
    <location>
        <position position="185"/>
    </location>
    <ligand>
        <name>ATP</name>
        <dbReference type="ChEBI" id="CHEBI:30616"/>
    </ligand>
</feature>
<dbReference type="InterPro" id="IPR001412">
    <property type="entry name" value="aa-tRNA-synth_I_CS"/>
</dbReference>
<accession>A0A098EGY1</accession>
<feature type="binding site" evidence="8">
    <location>
        <begin position="145"/>
        <end position="147"/>
    </location>
    <ligand>
        <name>ATP</name>
        <dbReference type="ChEBI" id="CHEBI:30616"/>
    </ligand>
</feature>
<feature type="binding site" evidence="8">
    <location>
        <begin position="7"/>
        <end position="9"/>
    </location>
    <ligand>
        <name>ATP</name>
        <dbReference type="ChEBI" id="CHEBI:30616"/>
    </ligand>
</feature>
<feature type="binding site" evidence="8">
    <location>
        <position position="133"/>
    </location>
    <ligand>
        <name>L-tryptophan</name>
        <dbReference type="ChEBI" id="CHEBI:57912"/>
    </ligand>
</feature>
<dbReference type="GO" id="GO:0005737">
    <property type="term" value="C:cytoplasm"/>
    <property type="evidence" value="ECO:0007669"/>
    <property type="project" value="UniProtKB-SubCell"/>
</dbReference>
<dbReference type="InterPro" id="IPR024109">
    <property type="entry name" value="Trp-tRNA-ligase_bac-type"/>
</dbReference>
<dbReference type="RefSeq" id="WP_049999790.1">
    <property type="nucleotide sequence ID" value="NZ_CCXQ01000029.1"/>
</dbReference>
<feature type="binding site" evidence="8">
    <location>
        <begin position="194"/>
        <end position="198"/>
    </location>
    <ligand>
        <name>ATP</name>
        <dbReference type="ChEBI" id="CHEBI:30616"/>
    </ligand>
</feature>
<dbReference type="InterPro" id="IPR050203">
    <property type="entry name" value="Trp-tRNA_synthetase"/>
</dbReference>
<dbReference type="InterPro" id="IPR002306">
    <property type="entry name" value="Trp-tRNA-ligase"/>
</dbReference>
<comment type="subcellular location">
    <subcellularLocation>
        <location evidence="8">Cytoplasm</location>
    </subcellularLocation>
</comment>
<keyword evidence="8" id="KW-0963">Cytoplasm</keyword>
<dbReference type="PRINTS" id="PR01039">
    <property type="entry name" value="TRNASYNTHTRP"/>
</dbReference>
<dbReference type="InterPro" id="IPR014729">
    <property type="entry name" value="Rossmann-like_a/b/a_fold"/>
</dbReference>
<dbReference type="EMBL" id="FLLR01000010">
    <property type="protein sequence ID" value="SBO14049.1"/>
    <property type="molecule type" value="Genomic_DNA"/>
</dbReference>
<keyword evidence="5 8" id="KW-0648">Protein biosynthesis</keyword>
<reference evidence="10 12" key="1">
    <citation type="submission" date="2014-09" db="EMBL/GenBank/DDBJ databases">
        <authorList>
            <person name="Loux Valentin"/>
            <person name="Dugat Thibaut"/>
        </authorList>
    </citation>
    <scope>NUCLEOTIDE SEQUENCE [LARGE SCALE GENOMIC DNA]</scope>
    <source>
        <strain evidence="10 12">BOV-10_179</strain>
    </source>
</reference>
<dbReference type="SUPFAM" id="SSF52374">
    <property type="entry name" value="Nucleotidylyl transferase"/>
    <property type="match status" value="1"/>
</dbReference>
<evidence type="ECO:0000256" key="1">
    <source>
        <dbReference type="ARBA" id="ARBA00005594"/>
    </source>
</evidence>
<evidence type="ECO:0000256" key="2">
    <source>
        <dbReference type="ARBA" id="ARBA00022598"/>
    </source>
</evidence>
<dbReference type="Pfam" id="PF00579">
    <property type="entry name" value="tRNA-synt_1b"/>
    <property type="match status" value="1"/>
</dbReference>
<dbReference type="Proteomes" id="UP000055047">
    <property type="component" value="Unassembled WGS sequence"/>
</dbReference>
<keyword evidence="6 8" id="KW-0030">Aminoacyl-tRNA synthetase</keyword>
<evidence type="ECO:0000313" key="11">
    <source>
        <dbReference type="EMBL" id="SBO14049.1"/>
    </source>
</evidence>
<dbReference type="InterPro" id="IPR002305">
    <property type="entry name" value="aa-tRNA-synth_Ic"/>
</dbReference>
<evidence type="ECO:0000256" key="4">
    <source>
        <dbReference type="ARBA" id="ARBA00022840"/>
    </source>
</evidence>
<dbReference type="CDD" id="cd00806">
    <property type="entry name" value="TrpRS_core"/>
    <property type="match status" value="1"/>
</dbReference>
<dbReference type="AlphaFoldDB" id="A0A098EGY1"/>
<comment type="caution">
    <text evidence="8">Lacks conserved residue(s) required for the propagation of feature annotation.</text>
</comment>
<evidence type="ECO:0000313" key="10">
    <source>
        <dbReference type="EMBL" id="CEG20566.1"/>
    </source>
</evidence>
<gene>
    <name evidence="8 10" type="primary">trpS</name>
    <name evidence="11" type="ORF">ANAPC1_00392</name>
    <name evidence="10" type="ORF">ANAPHAGO_00705</name>
</gene>
<protein>
    <recommendedName>
        <fullName evidence="8">Tryptophan--tRNA ligase</fullName>
        <ecNumber evidence="8">6.1.1.2</ecNumber>
    </recommendedName>
    <alternativeName>
        <fullName evidence="8">Tryptophanyl-tRNA synthetase</fullName>
        <shortName evidence="8">TrpRS</shortName>
    </alternativeName>
</protein>
<dbReference type="GO" id="GO:0006436">
    <property type="term" value="P:tryptophanyl-tRNA aminoacylation"/>
    <property type="evidence" value="ECO:0007669"/>
    <property type="project" value="UniProtKB-UniRule"/>
</dbReference>
<keyword evidence="2 8" id="KW-0436">Ligase</keyword>
<dbReference type="FunFam" id="1.10.240.10:FF:000002">
    <property type="entry name" value="Tryptophan--tRNA ligase"/>
    <property type="match status" value="1"/>
</dbReference>
<comment type="function">
    <text evidence="8">Catalyzes the attachment of tryptophan to tRNA(Trp).</text>
</comment>
<evidence type="ECO:0000256" key="9">
    <source>
        <dbReference type="RuleBase" id="RU363036"/>
    </source>
</evidence>
<keyword evidence="3 8" id="KW-0547">Nucleotide-binding</keyword>
<dbReference type="EC" id="6.1.1.2" evidence="8"/>
<evidence type="ECO:0000256" key="8">
    <source>
        <dbReference type="HAMAP-Rule" id="MF_00140"/>
    </source>
</evidence>
<reference evidence="13" key="2">
    <citation type="submission" date="2016-03" db="EMBL/GenBank/DDBJ databases">
        <authorList>
            <person name="Loux Valentin"/>
        </authorList>
    </citation>
    <scope>NUCLEOTIDE SEQUENCE [LARGE SCALE GENOMIC DNA]</scope>
    <source>
        <strain evidence="13">C1</strain>
    </source>
</reference>
<feature type="binding site" evidence="8">
    <location>
        <begin position="16"/>
        <end position="17"/>
    </location>
    <ligand>
        <name>ATP</name>
        <dbReference type="ChEBI" id="CHEBI:30616"/>
    </ligand>
</feature>
<dbReference type="NCBIfam" id="TIGR00233">
    <property type="entry name" value="trpS"/>
    <property type="match status" value="1"/>
</dbReference>
<dbReference type="PROSITE" id="PS00178">
    <property type="entry name" value="AA_TRNA_LIGASE_I"/>
    <property type="match status" value="1"/>
</dbReference>
<dbReference type="PANTHER" id="PTHR43766">
    <property type="entry name" value="TRYPTOPHAN--TRNA LIGASE, MITOCHONDRIAL"/>
    <property type="match status" value="1"/>
</dbReference>
<proteinExistence type="inferred from homology"/>
<dbReference type="Gene3D" id="1.10.240.10">
    <property type="entry name" value="Tyrosyl-Transfer RNA Synthetase"/>
    <property type="match status" value="1"/>
</dbReference>
<dbReference type="Proteomes" id="UP000078419">
    <property type="component" value="Unassembled WGS sequence"/>
</dbReference>
<dbReference type="GO" id="GO:0004830">
    <property type="term" value="F:tryptophan-tRNA ligase activity"/>
    <property type="evidence" value="ECO:0007669"/>
    <property type="project" value="UniProtKB-UniRule"/>
</dbReference>
<evidence type="ECO:0000256" key="3">
    <source>
        <dbReference type="ARBA" id="ARBA00022741"/>
    </source>
</evidence>
<dbReference type="GO" id="GO:0005524">
    <property type="term" value="F:ATP binding"/>
    <property type="evidence" value="ECO:0007669"/>
    <property type="project" value="UniProtKB-UniRule"/>
</dbReference>
<evidence type="ECO:0000256" key="6">
    <source>
        <dbReference type="ARBA" id="ARBA00023146"/>
    </source>
</evidence>
<dbReference type="HAMAP" id="MF_00140_B">
    <property type="entry name" value="Trp_tRNA_synth_B"/>
    <property type="match status" value="1"/>
</dbReference>
<dbReference type="EMBL" id="CCXQ01000029">
    <property type="protein sequence ID" value="CEG20566.1"/>
    <property type="molecule type" value="Genomic_DNA"/>
</dbReference>
<comment type="catalytic activity">
    <reaction evidence="7 8">
        <text>tRNA(Trp) + L-tryptophan + ATP = L-tryptophyl-tRNA(Trp) + AMP + diphosphate + H(+)</text>
        <dbReference type="Rhea" id="RHEA:24080"/>
        <dbReference type="Rhea" id="RHEA-COMP:9671"/>
        <dbReference type="Rhea" id="RHEA-COMP:9705"/>
        <dbReference type="ChEBI" id="CHEBI:15378"/>
        <dbReference type="ChEBI" id="CHEBI:30616"/>
        <dbReference type="ChEBI" id="CHEBI:33019"/>
        <dbReference type="ChEBI" id="CHEBI:57912"/>
        <dbReference type="ChEBI" id="CHEBI:78442"/>
        <dbReference type="ChEBI" id="CHEBI:78535"/>
        <dbReference type="ChEBI" id="CHEBI:456215"/>
        <dbReference type="EC" id="6.1.1.2"/>
    </reaction>
</comment>
<keyword evidence="4 8" id="KW-0067">ATP-binding</keyword>
<dbReference type="Gene3D" id="3.40.50.620">
    <property type="entry name" value="HUPs"/>
    <property type="match status" value="1"/>
</dbReference>
<evidence type="ECO:0000313" key="13">
    <source>
        <dbReference type="Proteomes" id="UP000078419"/>
    </source>
</evidence>
<evidence type="ECO:0000256" key="7">
    <source>
        <dbReference type="ARBA" id="ARBA00049929"/>
    </source>
</evidence>
<evidence type="ECO:0000256" key="5">
    <source>
        <dbReference type="ARBA" id="ARBA00022917"/>
    </source>
</evidence>
<evidence type="ECO:0000313" key="12">
    <source>
        <dbReference type="Proteomes" id="UP000055047"/>
    </source>
</evidence>
<name>A0A098EGY1_ANAPH</name>
<reference evidence="11" key="3">
    <citation type="submission" date="2016-03" db="EMBL/GenBank/DDBJ databases">
        <authorList>
            <person name="Loux V."/>
        </authorList>
    </citation>
    <scope>NUCLEOTIDE SEQUENCE</scope>
    <source>
        <strain evidence="11">C1</strain>
    </source>
</reference>
<comment type="similarity">
    <text evidence="1 8 9">Belongs to the class-I aminoacyl-tRNA synthetase family.</text>
</comment>
<comment type="subunit">
    <text evidence="8">Homodimer.</text>
</comment>